<name>A0A4Z2HXB7_9TELE</name>
<gene>
    <name evidence="2" type="ORF">EYF80_020038</name>
</gene>
<feature type="region of interest" description="Disordered" evidence="1">
    <location>
        <begin position="1"/>
        <end position="78"/>
    </location>
</feature>
<accession>A0A4Z2HXB7</accession>
<evidence type="ECO:0000313" key="3">
    <source>
        <dbReference type="Proteomes" id="UP000314294"/>
    </source>
</evidence>
<keyword evidence="3" id="KW-1185">Reference proteome</keyword>
<evidence type="ECO:0000313" key="2">
    <source>
        <dbReference type="EMBL" id="TNN69674.1"/>
    </source>
</evidence>
<dbReference type="EMBL" id="SRLO01000172">
    <property type="protein sequence ID" value="TNN69674.1"/>
    <property type="molecule type" value="Genomic_DNA"/>
</dbReference>
<evidence type="ECO:0000256" key="1">
    <source>
        <dbReference type="SAM" id="MobiDB-lite"/>
    </source>
</evidence>
<dbReference type="Proteomes" id="UP000314294">
    <property type="component" value="Unassembled WGS sequence"/>
</dbReference>
<organism evidence="2 3">
    <name type="scientific">Liparis tanakae</name>
    <name type="common">Tanaka's snailfish</name>
    <dbReference type="NCBI Taxonomy" id="230148"/>
    <lineage>
        <taxon>Eukaryota</taxon>
        <taxon>Metazoa</taxon>
        <taxon>Chordata</taxon>
        <taxon>Craniata</taxon>
        <taxon>Vertebrata</taxon>
        <taxon>Euteleostomi</taxon>
        <taxon>Actinopterygii</taxon>
        <taxon>Neopterygii</taxon>
        <taxon>Teleostei</taxon>
        <taxon>Neoteleostei</taxon>
        <taxon>Acanthomorphata</taxon>
        <taxon>Eupercaria</taxon>
        <taxon>Perciformes</taxon>
        <taxon>Cottioidei</taxon>
        <taxon>Cottales</taxon>
        <taxon>Liparidae</taxon>
        <taxon>Liparis</taxon>
    </lineage>
</organism>
<sequence length="78" mass="8784">MEDLLKANEKLKAAKGQQREDKGRQSDESTAGMRSAPKLRGHLRSNTRDDAPSMRSHRSYAHSPLACVQILTNRRRPA</sequence>
<reference evidence="2 3" key="1">
    <citation type="submission" date="2019-03" db="EMBL/GenBank/DDBJ databases">
        <title>First draft genome of Liparis tanakae, snailfish: a comprehensive survey of snailfish specific genes.</title>
        <authorList>
            <person name="Kim W."/>
            <person name="Song I."/>
            <person name="Jeong J.-H."/>
            <person name="Kim D."/>
            <person name="Kim S."/>
            <person name="Ryu S."/>
            <person name="Song J.Y."/>
            <person name="Lee S.K."/>
        </authorList>
    </citation>
    <scope>NUCLEOTIDE SEQUENCE [LARGE SCALE GENOMIC DNA]</scope>
    <source>
        <tissue evidence="2">Muscle</tissue>
    </source>
</reference>
<comment type="caution">
    <text evidence="2">The sequence shown here is derived from an EMBL/GenBank/DDBJ whole genome shotgun (WGS) entry which is preliminary data.</text>
</comment>
<protein>
    <submittedName>
        <fullName evidence="2">Uncharacterized protein</fullName>
    </submittedName>
</protein>
<dbReference type="AlphaFoldDB" id="A0A4Z2HXB7"/>
<proteinExistence type="predicted"/>
<feature type="compositionally biased region" description="Basic and acidic residues" evidence="1">
    <location>
        <begin position="1"/>
        <end position="27"/>
    </location>
</feature>